<feature type="compositionally biased region" description="Basic and acidic residues" evidence="3">
    <location>
        <begin position="952"/>
        <end position="970"/>
    </location>
</feature>
<evidence type="ECO:0000313" key="6">
    <source>
        <dbReference type="EMBL" id="OSX65041.1"/>
    </source>
</evidence>
<feature type="region of interest" description="Disordered" evidence="3">
    <location>
        <begin position="919"/>
        <end position="973"/>
    </location>
</feature>
<dbReference type="Proteomes" id="UP000194127">
    <property type="component" value="Unassembled WGS sequence"/>
</dbReference>
<reference evidence="6 7" key="1">
    <citation type="submission" date="2017-04" db="EMBL/GenBank/DDBJ databases">
        <title>Genome Sequence of the Model Brown-Rot Fungus Postia placenta SB12.</title>
        <authorList>
            <consortium name="DOE Joint Genome Institute"/>
            <person name="Gaskell J."/>
            <person name="Kersten P."/>
            <person name="Larrondo L.F."/>
            <person name="Canessa P."/>
            <person name="Martinez D."/>
            <person name="Hibbett D."/>
            <person name="Schmoll M."/>
            <person name="Kubicek C.P."/>
            <person name="Martinez A.T."/>
            <person name="Yadav J."/>
            <person name="Master E."/>
            <person name="Magnuson J.K."/>
            <person name="James T."/>
            <person name="Yaver D."/>
            <person name="Berka R."/>
            <person name="Labutti K."/>
            <person name="Lipzen A."/>
            <person name="Aerts A."/>
            <person name="Barry K."/>
            <person name="Henrissat B."/>
            <person name="Blanchette R."/>
            <person name="Grigoriev I."/>
            <person name="Cullen D."/>
        </authorList>
    </citation>
    <scope>NUCLEOTIDE SEQUENCE [LARGE SCALE GENOMIC DNA]</scope>
    <source>
        <strain evidence="6 7">MAD-698-R-SB12</strain>
    </source>
</reference>
<dbReference type="InterPro" id="IPR002018">
    <property type="entry name" value="CarbesteraseB"/>
</dbReference>
<dbReference type="PANTHER" id="PTHR11559">
    <property type="entry name" value="CARBOXYLESTERASE"/>
    <property type="match status" value="1"/>
</dbReference>
<evidence type="ECO:0000256" key="1">
    <source>
        <dbReference type="ARBA" id="ARBA00005964"/>
    </source>
</evidence>
<dbReference type="PROSITE" id="PS00122">
    <property type="entry name" value="CARBOXYLESTERASE_B_1"/>
    <property type="match status" value="1"/>
</dbReference>
<dbReference type="RefSeq" id="XP_024341835.1">
    <property type="nucleotide sequence ID" value="XM_024478545.1"/>
</dbReference>
<evidence type="ECO:0000256" key="3">
    <source>
        <dbReference type="SAM" id="MobiDB-lite"/>
    </source>
</evidence>
<accession>A0A1X6N8V5</accession>
<feature type="signal peptide" evidence="4">
    <location>
        <begin position="1"/>
        <end position="26"/>
    </location>
</feature>
<gene>
    <name evidence="6" type="ORF">POSPLADRAFT_1044461</name>
</gene>
<keyword evidence="7" id="KW-1185">Reference proteome</keyword>
<dbReference type="STRING" id="670580.A0A1X6N8V5"/>
<name>A0A1X6N8V5_9APHY</name>
<sequence length="1071" mass="114831">MAGLHRVTQFLGLLGTFGALSTVTTASQTYPDTDVVIVSNNDLNPSNPNRASALYLKSGFTCTEAYDACSQFQETLLLAPNSTGLTAANLSVALTSEKHGAALDTTQPIWIAGSGTRCKSVAQEVLYAKPSPTDSTECAVFTPSYQYAGEYQMDASADANELLPVLCTNSAPLTRSNVTSYDTTRQIRLTTPSAGVLYGYRDKFTYRFLGIKYADSTAGEGRFQPPTAYEVEPSTERSAVAYGTMCAQPPDADNGHLLYTDEDCMYLNVFTPVVKSGTVEMGFAPKLPVMFFIHGGGLNTGDSGPFPFNMTTSGFVGNSISNIYDGTNLVSYGGVVLVTINYRLTAFGWFNASNAALKDALLALHWVQDNIEAFGGDPTKVLIYGESAGGTMTRYLLGTNPAYTDGLFSAAVLESDFGQGDPFLVPVLANNNSLKIAQYLGCADNSSTTFTDTMASCVQDQPAGDIAMASYNMGLSWSIAIDGDYVLNDIASSIMDGLYARVPTIWSSNDCEYCYFLPTTIAPNSSASVFPDNLSITFNSTQAQRIMEVANTTDLWPYQTAPAEDGISGAVLQLAHLITDWEVHCPMVYLSSLETNTTNPGNSYKVVFTVGLGSPLTPNPATCPGQVCHADELYWVFATAETDNLYQPLTESQVITTREAINRWTSLAWNGNPNYEGAVVEWPPYTGDNEVVINATATETIEPYRVAQCDFLESQLGLVFGEHYVGTTAKIACGLSIGSLVNLSDKHAKLFLRWTGPSSEPDHAVCWGSRRQELSCYELAGELSKARHHSAYLVHGTRGAWGAVGWQSTVRGFIVSRRTGSYHRLAVIMDKSSDGGRCSLRIRFFFEPCSPAAAPGDTGVVAKVADGGLTDNWRGRGVKEAGGRSKEGRGAVFGATPLAAPLLGEAGTAESWNCRGVKGAGDRGRSIDGRGRSSEGRCLSREGRGLSSEGRGLSREGRGLSREGRGRSIDGRGVAGSVWMGSAAVGGVVEPGAACFSRSRSRATTMRLENSVRRRLRADLSALRRPVCVGEGGALPRDRRTANQSYSPTLDFHTSGSSPWCRMATTARTQR</sequence>
<dbReference type="OrthoDB" id="408631at2759"/>
<evidence type="ECO:0000259" key="5">
    <source>
        <dbReference type="Pfam" id="PF00135"/>
    </source>
</evidence>
<feature type="compositionally biased region" description="Basic and acidic residues" evidence="3">
    <location>
        <begin position="920"/>
        <end position="944"/>
    </location>
</feature>
<feature type="chain" id="PRO_5012236771" description="Carboxylesterase type B domain-containing protein" evidence="4">
    <location>
        <begin position="27"/>
        <end position="1071"/>
    </location>
</feature>
<dbReference type="AlphaFoldDB" id="A0A1X6N8V5"/>
<dbReference type="InterPro" id="IPR050309">
    <property type="entry name" value="Type-B_Carboxylest/Lipase"/>
</dbReference>
<keyword evidence="2" id="KW-0378">Hydrolase</keyword>
<comment type="similarity">
    <text evidence="1">Belongs to the type-B carboxylesterase/lipase family.</text>
</comment>
<dbReference type="GO" id="GO:0016787">
    <property type="term" value="F:hydrolase activity"/>
    <property type="evidence" value="ECO:0007669"/>
    <property type="project" value="UniProtKB-KW"/>
</dbReference>
<protein>
    <recommendedName>
        <fullName evidence="5">Carboxylesterase type B domain-containing protein</fullName>
    </recommendedName>
</protein>
<organism evidence="6 7">
    <name type="scientific">Postia placenta MAD-698-R-SB12</name>
    <dbReference type="NCBI Taxonomy" id="670580"/>
    <lineage>
        <taxon>Eukaryota</taxon>
        <taxon>Fungi</taxon>
        <taxon>Dikarya</taxon>
        <taxon>Basidiomycota</taxon>
        <taxon>Agaricomycotina</taxon>
        <taxon>Agaricomycetes</taxon>
        <taxon>Polyporales</taxon>
        <taxon>Adustoporiaceae</taxon>
        <taxon>Rhodonia</taxon>
    </lineage>
</organism>
<dbReference type="Gene3D" id="3.40.50.1820">
    <property type="entry name" value="alpha/beta hydrolase"/>
    <property type="match status" value="1"/>
</dbReference>
<dbReference type="EMBL" id="KZ110593">
    <property type="protein sequence ID" value="OSX65041.1"/>
    <property type="molecule type" value="Genomic_DNA"/>
</dbReference>
<feature type="domain" description="Carboxylesterase type B" evidence="5">
    <location>
        <begin position="200"/>
        <end position="711"/>
    </location>
</feature>
<evidence type="ECO:0000256" key="2">
    <source>
        <dbReference type="ARBA" id="ARBA00022801"/>
    </source>
</evidence>
<evidence type="ECO:0000256" key="4">
    <source>
        <dbReference type="SAM" id="SignalP"/>
    </source>
</evidence>
<evidence type="ECO:0000313" key="7">
    <source>
        <dbReference type="Proteomes" id="UP000194127"/>
    </source>
</evidence>
<dbReference type="GeneID" id="36323495"/>
<dbReference type="Pfam" id="PF00135">
    <property type="entry name" value="COesterase"/>
    <property type="match status" value="1"/>
</dbReference>
<dbReference type="InterPro" id="IPR019826">
    <property type="entry name" value="Carboxylesterase_B_AS"/>
</dbReference>
<keyword evidence="4" id="KW-0732">Signal</keyword>
<dbReference type="SUPFAM" id="SSF53474">
    <property type="entry name" value="alpha/beta-Hydrolases"/>
    <property type="match status" value="1"/>
</dbReference>
<dbReference type="InterPro" id="IPR029058">
    <property type="entry name" value="AB_hydrolase_fold"/>
</dbReference>
<proteinExistence type="inferred from homology"/>